<comment type="caution">
    <text evidence="3">The sequence shown here is derived from an EMBL/GenBank/DDBJ whole genome shotgun (WGS) entry which is preliminary data.</text>
</comment>
<keyword evidence="2" id="KW-0472">Membrane</keyword>
<sequence length="530" mass="61514">MLSMNIDFPLQEIDISDTPEEEVLLVSDLPINRQIKFSFILPIFFFVVFILVSIFLPSAEFTQSIDDNLTKSSQFSVWNTVSQMAPIYKYIKLKFDIKGPNSDLKLNFSGNVDIKIYENNILLHNFDYNISTHSISEPIYLFTSQLIDFDKIVTAFNFTTSKELEGNFFSSITTTTMSTICSLFISFIRIQFSLFLFFSLFGSTNFIFDIDSSLNKNEKNDKAKKAPKTIEQKITFFLILSAFFYADPLDVINLNYPSKFSRTITIFLRDFFYSYLVFYINAIFSYFTRDPLENQLISLLFPYLYMAVSLILFWINDADIYLQNEAKVLPLSDSSSSLLLDSLPDFPTLENFSNLHFLFYIFLFVSIIIQIVISGINVRKNRIEQTQRWIFYTSTSLSLLLLISVYIFLKIFFVSLIEQTIFDQVYVLVVSLCYVMIMEFGHEETNIEKKDLYIMHDEDNKRINGDIGGSINDHSLEVDQDLEKLNEKKNKSVSENMNSQEDVSKNELEKPPEIQVMPVEIPSNQADNQN</sequence>
<feature type="transmembrane region" description="Helical" evidence="2">
    <location>
        <begin position="37"/>
        <end position="56"/>
    </location>
</feature>
<feature type="transmembrane region" description="Helical" evidence="2">
    <location>
        <begin position="357"/>
        <end position="377"/>
    </location>
</feature>
<evidence type="ECO:0000256" key="1">
    <source>
        <dbReference type="SAM" id="MobiDB-lite"/>
    </source>
</evidence>
<evidence type="ECO:0000256" key="2">
    <source>
        <dbReference type="SAM" id="Phobius"/>
    </source>
</evidence>
<evidence type="ECO:0000313" key="3">
    <source>
        <dbReference type="EMBL" id="KAK8885938.1"/>
    </source>
</evidence>
<protein>
    <recommendedName>
        <fullName evidence="5">Intimal thickness related receptor IRP domain-containing protein</fullName>
    </recommendedName>
</protein>
<keyword evidence="2" id="KW-1133">Transmembrane helix</keyword>
<dbReference type="Proteomes" id="UP001470230">
    <property type="component" value="Unassembled WGS sequence"/>
</dbReference>
<feature type="transmembrane region" description="Helical" evidence="2">
    <location>
        <begin position="389"/>
        <end position="409"/>
    </location>
</feature>
<evidence type="ECO:0000313" key="4">
    <source>
        <dbReference type="Proteomes" id="UP001470230"/>
    </source>
</evidence>
<accession>A0ABR2K485</accession>
<feature type="compositionally biased region" description="Basic and acidic residues" evidence="1">
    <location>
        <begin position="502"/>
        <end position="512"/>
    </location>
</feature>
<feature type="region of interest" description="Disordered" evidence="1">
    <location>
        <begin position="487"/>
        <end position="530"/>
    </location>
</feature>
<feature type="transmembrane region" description="Helical" evidence="2">
    <location>
        <begin position="183"/>
        <end position="208"/>
    </location>
</feature>
<organism evidence="3 4">
    <name type="scientific">Tritrichomonas musculus</name>
    <dbReference type="NCBI Taxonomy" id="1915356"/>
    <lineage>
        <taxon>Eukaryota</taxon>
        <taxon>Metamonada</taxon>
        <taxon>Parabasalia</taxon>
        <taxon>Tritrichomonadida</taxon>
        <taxon>Tritrichomonadidae</taxon>
        <taxon>Tritrichomonas</taxon>
    </lineage>
</organism>
<gene>
    <name evidence="3" type="ORF">M9Y10_041397</name>
</gene>
<feature type="transmembrane region" description="Helical" evidence="2">
    <location>
        <begin position="266"/>
        <end position="284"/>
    </location>
</feature>
<feature type="transmembrane region" description="Helical" evidence="2">
    <location>
        <begin position="296"/>
        <end position="315"/>
    </location>
</feature>
<keyword evidence="4" id="KW-1185">Reference proteome</keyword>
<feature type="transmembrane region" description="Helical" evidence="2">
    <location>
        <begin position="229"/>
        <end position="246"/>
    </location>
</feature>
<keyword evidence="2" id="KW-0812">Transmembrane</keyword>
<name>A0ABR2K485_9EUKA</name>
<reference evidence="3 4" key="1">
    <citation type="submission" date="2024-04" db="EMBL/GenBank/DDBJ databases">
        <title>Tritrichomonas musculus Genome.</title>
        <authorList>
            <person name="Alves-Ferreira E."/>
            <person name="Grigg M."/>
            <person name="Lorenzi H."/>
            <person name="Galac M."/>
        </authorList>
    </citation>
    <scope>NUCLEOTIDE SEQUENCE [LARGE SCALE GENOMIC DNA]</scope>
    <source>
        <strain evidence="3 4">EAF2021</strain>
    </source>
</reference>
<evidence type="ECO:0008006" key="5">
    <source>
        <dbReference type="Google" id="ProtNLM"/>
    </source>
</evidence>
<proteinExistence type="predicted"/>
<dbReference type="EMBL" id="JAPFFF010000007">
    <property type="protein sequence ID" value="KAK8885938.1"/>
    <property type="molecule type" value="Genomic_DNA"/>
</dbReference>